<dbReference type="AlphaFoldDB" id="A0A415DY92"/>
<name>A0A415DY92_9FIRM</name>
<dbReference type="CDD" id="cd03112">
    <property type="entry name" value="CobW-like"/>
    <property type="match status" value="1"/>
</dbReference>
<proteinExistence type="predicted"/>
<evidence type="ECO:0000259" key="2">
    <source>
        <dbReference type="Pfam" id="PF07683"/>
    </source>
</evidence>
<dbReference type="Proteomes" id="UP000284841">
    <property type="component" value="Unassembled WGS sequence"/>
</dbReference>
<dbReference type="Pfam" id="PF02492">
    <property type="entry name" value="cobW"/>
    <property type="match status" value="1"/>
</dbReference>
<comment type="caution">
    <text evidence="3">The sequence shown here is derived from an EMBL/GenBank/DDBJ whole genome shotgun (WGS) entry which is preliminary data.</text>
</comment>
<dbReference type="OrthoDB" id="9808822at2"/>
<organism evidence="3 4">
    <name type="scientific">Emergencia timonensis</name>
    <dbReference type="NCBI Taxonomy" id="1776384"/>
    <lineage>
        <taxon>Bacteria</taxon>
        <taxon>Bacillati</taxon>
        <taxon>Bacillota</taxon>
        <taxon>Clostridia</taxon>
        <taxon>Peptostreptococcales</taxon>
        <taxon>Anaerovoracaceae</taxon>
        <taxon>Emergencia</taxon>
    </lineage>
</organism>
<dbReference type="Gene3D" id="3.40.50.300">
    <property type="entry name" value="P-loop containing nucleotide triphosphate hydrolases"/>
    <property type="match status" value="1"/>
</dbReference>
<dbReference type="GO" id="GO:0005737">
    <property type="term" value="C:cytoplasm"/>
    <property type="evidence" value="ECO:0007669"/>
    <property type="project" value="TreeGrafter"/>
</dbReference>
<dbReference type="SUPFAM" id="SSF90002">
    <property type="entry name" value="Hypothetical protein YjiA, C-terminal domain"/>
    <property type="match status" value="1"/>
</dbReference>
<evidence type="ECO:0000313" key="3">
    <source>
        <dbReference type="EMBL" id="RHJ85823.1"/>
    </source>
</evidence>
<sequence>MIQIVLLSGFLGAGKTTLMQRLLDTYKDHKIGVIINEFGEINIDAKLVSREGIDIAELSNGSIFCACIKDKFVDGLIAMSKTDIEYLFIEASGLADPSNMGDIISGIKKETDDNLLIKGSICIADGVSFLELVEVLPALERQVKHANAVIVNKMDLIDDASFKEISQKIGEINPAVRIYAATHCNVNIKEIVDHFAPNVAGSEDTTNTYESRPTTFIVRADEPVEKEKLIAFIESIADSSYRIKGFAQTKEEGTVEVSGVVNHLIITPWNTEENTEIVVISSVGIKMLSLITESAKRILEGRFYI</sequence>
<dbReference type="PANTHER" id="PTHR13748:SF62">
    <property type="entry name" value="COBW DOMAIN-CONTAINING PROTEIN"/>
    <property type="match status" value="1"/>
</dbReference>
<keyword evidence="4" id="KW-1185">Reference proteome</keyword>
<dbReference type="STRING" id="1776384.GCA_900086585_02093"/>
<feature type="domain" description="CobW C-terminal" evidence="2">
    <location>
        <begin position="215"/>
        <end position="281"/>
    </location>
</feature>
<protein>
    <submittedName>
        <fullName evidence="3">GTP-binding protein</fullName>
    </submittedName>
</protein>
<dbReference type="EMBL" id="QRMS01000004">
    <property type="protein sequence ID" value="RHJ85823.1"/>
    <property type="molecule type" value="Genomic_DNA"/>
</dbReference>
<dbReference type="RefSeq" id="WP_118336016.1">
    <property type="nucleotide sequence ID" value="NZ_AP025567.1"/>
</dbReference>
<dbReference type="Pfam" id="PF07683">
    <property type="entry name" value="CobW_C"/>
    <property type="match status" value="1"/>
</dbReference>
<dbReference type="InterPro" id="IPR051316">
    <property type="entry name" value="Zinc-reg_GTPase_activator"/>
</dbReference>
<feature type="domain" description="CobW/HypB/UreG nucleotide-binding" evidence="1">
    <location>
        <begin position="4"/>
        <end position="178"/>
    </location>
</feature>
<dbReference type="InterPro" id="IPR027417">
    <property type="entry name" value="P-loop_NTPase"/>
</dbReference>
<accession>A0A415DY92</accession>
<gene>
    <name evidence="3" type="ORF">DW099_13325</name>
</gene>
<dbReference type="SUPFAM" id="SSF52540">
    <property type="entry name" value="P-loop containing nucleoside triphosphate hydrolases"/>
    <property type="match status" value="1"/>
</dbReference>
<evidence type="ECO:0000313" key="4">
    <source>
        <dbReference type="Proteomes" id="UP000284841"/>
    </source>
</evidence>
<dbReference type="InterPro" id="IPR011629">
    <property type="entry name" value="CobW-like_C"/>
</dbReference>
<reference evidence="3 4" key="1">
    <citation type="submission" date="2018-08" db="EMBL/GenBank/DDBJ databases">
        <title>A genome reference for cultivated species of the human gut microbiota.</title>
        <authorList>
            <person name="Zou Y."/>
            <person name="Xue W."/>
            <person name="Luo G."/>
        </authorList>
    </citation>
    <scope>NUCLEOTIDE SEQUENCE [LARGE SCALE GENOMIC DNA]</scope>
    <source>
        <strain evidence="3 4">AM07-24</strain>
    </source>
</reference>
<evidence type="ECO:0000259" key="1">
    <source>
        <dbReference type="Pfam" id="PF02492"/>
    </source>
</evidence>
<dbReference type="PANTHER" id="PTHR13748">
    <property type="entry name" value="COBW-RELATED"/>
    <property type="match status" value="1"/>
</dbReference>
<dbReference type="InterPro" id="IPR003495">
    <property type="entry name" value="CobW/HypB/UreG_nucleotide-bd"/>
</dbReference>